<proteinExistence type="predicted"/>
<dbReference type="EMBL" id="DTQM01000101">
    <property type="protein sequence ID" value="HGC42652.1"/>
    <property type="molecule type" value="Genomic_DNA"/>
</dbReference>
<gene>
    <name evidence="6" type="ORF">ENY07_05455</name>
</gene>
<dbReference type="PROSITE" id="PS50977">
    <property type="entry name" value="HTH_TETR_2"/>
    <property type="match status" value="1"/>
</dbReference>
<organism evidence="6">
    <name type="scientific">Acidicaldus sp</name>
    <dbReference type="NCBI Taxonomy" id="1872105"/>
    <lineage>
        <taxon>Bacteria</taxon>
        <taxon>Pseudomonadati</taxon>
        <taxon>Pseudomonadota</taxon>
        <taxon>Alphaproteobacteria</taxon>
        <taxon>Acetobacterales</taxon>
        <taxon>Acetobacteraceae</taxon>
        <taxon>Acidicaldus</taxon>
    </lineage>
</organism>
<dbReference type="Pfam" id="PF16925">
    <property type="entry name" value="TetR_C_13"/>
    <property type="match status" value="1"/>
</dbReference>
<keyword evidence="3" id="KW-0804">Transcription</keyword>
<comment type="caution">
    <text evidence="6">The sequence shown here is derived from an EMBL/GenBank/DDBJ whole genome shotgun (WGS) entry which is preliminary data.</text>
</comment>
<dbReference type="InterPro" id="IPR009057">
    <property type="entry name" value="Homeodomain-like_sf"/>
</dbReference>
<accession>A0A8J4M5G0</accession>
<dbReference type="SUPFAM" id="SSF48498">
    <property type="entry name" value="Tetracyclin repressor-like, C-terminal domain"/>
    <property type="match status" value="1"/>
</dbReference>
<keyword evidence="2 4" id="KW-0238">DNA-binding</keyword>
<evidence type="ECO:0000313" key="6">
    <source>
        <dbReference type="EMBL" id="HGC42652.1"/>
    </source>
</evidence>
<feature type="DNA-binding region" description="H-T-H motif" evidence="4">
    <location>
        <begin position="29"/>
        <end position="48"/>
    </location>
</feature>
<dbReference type="AlphaFoldDB" id="A0A8J4M5G0"/>
<sequence length="205" mass="22474">MSRTRRLSDDTVLERAIGVFWQNGYAGTSLRDLTQATGLSSAALYHRFTTKDGLFVEALRRYADEGLVERLARLSAAHDPLGAVRDFLDELIAMSLADPHHRGCLLVNTALDGAAMSHAARELVRARLGEVEQFFADRLEYAVADGALDPKTDVAATATALLGTVFAIRVMARLDPNPKRLRALADHAIASLRRPPQTRSKGPRR</sequence>
<dbReference type="Gene3D" id="1.10.357.10">
    <property type="entry name" value="Tetracycline Repressor, domain 2"/>
    <property type="match status" value="1"/>
</dbReference>
<dbReference type="Pfam" id="PF00440">
    <property type="entry name" value="TetR_N"/>
    <property type="match status" value="1"/>
</dbReference>
<name>A0A8J4M5G0_9PROT</name>
<reference evidence="6" key="1">
    <citation type="journal article" date="2020" name="mSystems">
        <title>Genome- and Community-Level Interaction Insights into Carbon Utilization and Element Cycling Functions of Hydrothermarchaeota in Hydrothermal Sediment.</title>
        <authorList>
            <person name="Zhou Z."/>
            <person name="Liu Y."/>
            <person name="Xu W."/>
            <person name="Pan J."/>
            <person name="Luo Z.H."/>
            <person name="Li M."/>
        </authorList>
    </citation>
    <scope>NUCLEOTIDE SEQUENCE</scope>
    <source>
        <strain evidence="6">SpSt-997</strain>
    </source>
</reference>
<dbReference type="Gene3D" id="1.10.10.60">
    <property type="entry name" value="Homeodomain-like"/>
    <property type="match status" value="1"/>
</dbReference>
<dbReference type="SUPFAM" id="SSF46689">
    <property type="entry name" value="Homeodomain-like"/>
    <property type="match status" value="1"/>
</dbReference>
<dbReference type="InterPro" id="IPR011075">
    <property type="entry name" value="TetR_C"/>
</dbReference>
<dbReference type="InterPro" id="IPR001647">
    <property type="entry name" value="HTH_TetR"/>
</dbReference>
<dbReference type="PRINTS" id="PR00455">
    <property type="entry name" value="HTHTETR"/>
</dbReference>
<feature type="domain" description="HTH tetR-type" evidence="5">
    <location>
        <begin position="6"/>
        <end position="66"/>
    </location>
</feature>
<keyword evidence="1" id="KW-0805">Transcription regulation</keyword>
<evidence type="ECO:0000256" key="1">
    <source>
        <dbReference type="ARBA" id="ARBA00023015"/>
    </source>
</evidence>
<protein>
    <submittedName>
        <fullName evidence="6">TetR/AcrR family transcriptional regulator</fullName>
    </submittedName>
</protein>
<evidence type="ECO:0000259" key="5">
    <source>
        <dbReference type="PROSITE" id="PS50977"/>
    </source>
</evidence>
<dbReference type="InterPro" id="IPR023772">
    <property type="entry name" value="DNA-bd_HTH_TetR-type_CS"/>
</dbReference>
<dbReference type="InterPro" id="IPR036271">
    <property type="entry name" value="Tet_transcr_reg_TetR-rel_C_sf"/>
</dbReference>
<dbReference type="PANTHER" id="PTHR47506:SF1">
    <property type="entry name" value="HTH-TYPE TRANSCRIPTIONAL REGULATOR YJDC"/>
    <property type="match status" value="1"/>
</dbReference>
<evidence type="ECO:0000256" key="3">
    <source>
        <dbReference type="ARBA" id="ARBA00023163"/>
    </source>
</evidence>
<dbReference type="PROSITE" id="PS01081">
    <property type="entry name" value="HTH_TETR_1"/>
    <property type="match status" value="1"/>
</dbReference>
<dbReference type="GO" id="GO:0003677">
    <property type="term" value="F:DNA binding"/>
    <property type="evidence" value="ECO:0007669"/>
    <property type="project" value="UniProtKB-UniRule"/>
</dbReference>
<evidence type="ECO:0000256" key="2">
    <source>
        <dbReference type="ARBA" id="ARBA00023125"/>
    </source>
</evidence>
<dbReference type="PANTHER" id="PTHR47506">
    <property type="entry name" value="TRANSCRIPTIONAL REGULATORY PROTEIN"/>
    <property type="match status" value="1"/>
</dbReference>
<evidence type="ECO:0000256" key="4">
    <source>
        <dbReference type="PROSITE-ProRule" id="PRU00335"/>
    </source>
</evidence>